<organism evidence="5 6">
    <name type="scientific">Sporosarcina pasteurii</name>
    <name type="common">Bacillus pasteurii</name>
    <dbReference type="NCBI Taxonomy" id="1474"/>
    <lineage>
        <taxon>Bacteria</taxon>
        <taxon>Bacillati</taxon>
        <taxon>Bacillota</taxon>
        <taxon>Bacilli</taxon>
        <taxon>Bacillales</taxon>
        <taxon>Caryophanaceae</taxon>
        <taxon>Sporosarcina</taxon>
    </lineage>
</organism>
<dbReference type="Gene3D" id="3.40.50.300">
    <property type="entry name" value="P-loop containing nucleotide triphosphate hydrolases"/>
    <property type="match status" value="2"/>
</dbReference>
<comment type="subunit">
    <text evidence="2">Heterodimer of SbcC and SbcD.</text>
</comment>
<comment type="similarity">
    <text evidence="1">Belongs to the SMC family. SbcC subfamily.</text>
</comment>
<reference evidence="5 6" key="1">
    <citation type="submission" date="2018-06" db="EMBL/GenBank/DDBJ databases">
        <authorList>
            <consortium name="Pathogen Informatics"/>
            <person name="Doyle S."/>
        </authorList>
    </citation>
    <scope>NUCLEOTIDE SEQUENCE [LARGE SCALE GENOMIC DNA]</scope>
    <source>
        <strain evidence="6">ATCC 11859 / DSM 33 / NCIB 8841 / NCTC 4822</strain>
    </source>
</reference>
<feature type="coiled-coil region" evidence="4">
    <location>
        <begin position="862"/>
        <end position="896"/>
    </location>
</feature>
<dbReference type="PANTHER" id="PTHR32114:SF2">
    <property type="entry name" value="ABC TRANSPORTER ABCH.3"/>
    <property type="match status" value="1"/>
</dbReference>
<evidence type="ECO:0000256" key="2">
    <source>
        <dbReference type="ARBA" id="ARBA00011322"/>
    </source>
</evidence>
<feature type="coiled-coil region" evidence="4">
    <location>
        <begin position="220"/>
        <end position="293"/>
    </location>
</feature>
<evidence type="ECO:0000313" key="6">
    <source>
        <dbReference type="Proteomes" id="UP000254519"/>
    </source>
</evidence>
<evidence type="ECO:0000313" key="5">
    <source>
        <dbReference type="EMBL" id="SUJ17082.1"/>
    </source>
</evidence>
<dbReference type="CDD" id="cd00267">
    <property type="entry name" value="ABC_ATPase"/>
    <property type="match status" value="1"/>
</dbReference>
<feature type="coiled-coil region" evidence="4">
    <location>
        <begin position="322"/>
        <end position="460"/>
    </location>
</feature>
<keyword evidence="6" id="KW-1185">Reference proteome</keyword>
<feature type="coiled-coil region" evidence="4">
    <location>
        <begin position="600"/>
        <end position="634"/>
    </location>
</feature>
<dbReference type="SUPFAM" id="SSF52540">
    <property type="entry name" value="P-loop containing nucleoside triphosphate hydrolases"/>
    <property type="match status" value="1"/>
</dbReference>
<dbReference type="AlphaFoldDB" id="A0A380CB54"/>
<name>A0A380CB54_SPOPA</name>
<dbReference type="PANTHER" id="PTHR32114">
    <property type="entry name" value="ABC TRANSPORTER ABCH.3"/>
    <property type="match status" value="1"/>
</dbReference>
<keyword evidence="4" id="KW-0175">Coiled coil</keyword>
<evidence type="ECO:0000256" key="3">
    <source>
        <dbReference type="ARBA" id="ARBA00013368"/>
    </source>
</evidence>
<dbReference type="EMBL" id="UGYZ01000002">
    <property type="protein sequence ID" value="SUJ17082.1"/>
    <property type="molecule type" value="Genomic_DNA"/>
</dbReference>
<protein>
    <recommendedName>
        <fullName evidence="3">Nuclease SbcCD subunit C</fullName>
    </recommendedName>
</protein>
<feature type="coiled-coil region" evidence="4">
    <location>
        <begin position="716"/>
        <end position="792"/>
    </location>
</feature>
<evidence type="ECO:0000256" key="1">
    <source>
        <dbReference type="ARBA" id="ARBA00006930"/>
    </source>
</evidence>
<dbReference type="OrthoDB" id="2481648at2"/>
<dbReference type="Proteomes" id="UP000254519">
    <property type="component" value="Unassembled WGS sequence"/>
</dbReference>
<evidence type="ECO:0000256" key="4">
    <source>
        <dbReference type="SAM" id="Coils"/>
    </source>
</evidence>
<gene>
    <name evidence="5" type="ORF">NCTC4822_02785</name>
</gene>
<sequence length="1076" mass="126213">MIPKRLRISGIRDYGPTEMNLGNADEHILITGPNGAGKSTISFCMGAVLRSSKVDIEGLKSQNLPEDETWRATIHFLYKNEGASRIDAPLYIEFRLICEQLPKQPIKLQYEIYDGDEVEELALRQTYRSGDANKNNFTAYRRELQYKYKIHPDLYYLIWYQQEVNQFSVMAPEERFRIFSEMHRIDSIQKDWETSLEVVKDAREAFNDATIKQKGYEFELNVARDHKERFEDNKRRLEENGYQYALTTNELKRNAEKARLEMERYIEERRIELEDLAEKEKLIVNQLEAAKEKQVVLLQNQKTSEEELVTVANDLTKKDYKLAEVVLEVDALQEVLSELQEAYVKLPFSEQETKQRWETATKQVVILQENEQTIRDRIQRCEEEMETTRQEQSNIQADIDQWEKQSEGAIELLGRYTSSYQLNNRIAELEASLQTDRALRDELRGRLQKYKEEFMMLQRNQIESPRQHAAIRYLKRQGIQAYTLRHFVKLMDNQSIEKERLYDAIKHSIFYDASTCQPFNDLYHVSLKKLIPTRSITSLPQYGLTMQEGLSTNEQNDAARVLWWIEQFFSEEAPFLQNGLLIDSRGSRGPEERDTYILSEKALDERRSVLERKIEEITKEIDVLTEKIDEDNEKYRLWNADVHKVEEAEALLSKRVEQQYRLEQREKLTEHLTLLQHSKREFEKEAQDVWKQAYEEREEIKAREADLSVYEQFGQQADKIDRLQRLEQESKTIRQEISSLKRTENSIQDQLDDIHGKSRENQRDIESLGDKLDQAERVKGQITEQINEKENERIAISNIGMGYKTELDELRLLIPDLVDRAIADEESTDSKFDLQHRQNQAKVEFHNALNEKNIDPNAVENYFTLEAEVARKQDELQSAKNLLEENEERAVLNEQRLETAIAMQVQRLNLLFGEYMGMFQFEGQIKYEKLMDKQGRPIFKLFIHVRKEGHRGKLVDVSLKARGGRVGKGVSGGEESLSSLLFALSLLQNLENQAGFIVLDEFDSALDDTRKAKVFELYEEKLARKLIILSPKAHENEYYEQFRKAFIVSHDPAQLKSVIRGLEMKKVGLKTKVKVD</sequence>
<dbReference type="InterPro" id="IPR027417">
    <property type="entry name" value="P-loop_NTPase"/>
</dbReference>
<dbReference type="RefSeq" id="WP_115363057.1">
    <property type="nucleotide sequence ID" value="NZ_CP038012.1"/>
</dbReference>
<accession>A0A380CB54</accession>
<proteinExistence type="inferred from homology"/>